<organism evidence="2 3">
    <name type="scientific">Streptomyces galbus</name>
    <dbReference type="NCBI Taxonomy" id="33898"/>
    <lineage>
        <taxon>Bacteria</taxon>
        <taxon>Bacillati</taxon>
        <taxon>Actinomycetota</taxon>
        <taxon>Actinomycetes</taxon>
        <taxon>Kitasatosporales</taxon>
        <taxon>Streptomycetaceae</taxon>
        <taxon>Streptomyces</taxon>
    </lineage>
</organism>
<dbReference type="Pfam" id="PF12710">
    <property type="entry name" value="HAD"/>
    <property type="match status" value="1"/>
</dbReference>
<dbReference type="RefSeq" id="WP_137301851.1">
    <property type="nucleotide sequence ID" value="NZ_BMVD01000007.1"/>
</dbReference>
<dbReference type="InterPro" id="IPR023214">
    <property type="entry name" value="HAD_sf"/>
</dbReference>
<protein>
    <submittedName>
        <fullName evidence="2">Hydrolase</fullName>
    </submittedName>
</protein>
<comment type="caution">
    <text evidence="2">The sequence shown here is derived from an EMBL/GenBank/DDBJ whole genome shotgun (WGS) entry which is preliminary data.</text>
</comment>
<dbReference type="EMBL" id="SZPR01000017">
    <property type="protein sequence ID" value="TKT07790.1"/>
    <property type="molecule type" value="Genomic_DNA"/>
</dbReference>
<name>A0A4U5WZK5_STRGB</name>
<evidence type="ECO:0000256" key="1">
    <source>
        <dbReference type="SAM" id="MobiDB-lite"/>
    </source>
</evidence>
<sequence>MLHVFDMDGTLLPGTSATREMAKILGHAPDIDVLERDFAAGRIDTQQFARSMFRLWGPMDPGRVRVAFDASPKMRRIREVVADIGARGHRSAVITMSPLCFADHFRELGFDEVHGSVFPHSPEVDIDTGAILRPDDKPLLTKAMCVRHGIAPDRVVAYGDSLSDRYLFEVAPVSVAVNGDAHVQPLASVGYTGRDLWEAYELALSRSVLPKPAVSPSAAAHSARGGPMSSRSTVAPA</sequence>
<reference evidence="2 3" key="1">
    <citation type="submission" date="2019-04" db="EMBL/GenBank/DDBJ databases">
        <title>Streptomyces lasaliensis sp.nov., an Actinomycete isolated from soil which produces the polyether antibiotic lasalocid.</title>
        <authorList>
            <person name="Erwin G."/>
            <person name="Haber C."/>
        </authorList>
    </citation>
    <scope>NUCLEOTIDE SEQUENCE [LARGE SCALE GENOMIC DNA]</scope>
    <source>
        <strain evidence="2 3">DSM 40089</strain>
    </source>
</reference>
<dbReference type="Proteomes" id="UP000308632">
    <property type="component" value="Unassembled WGS sequence"/>
</dbReference>
<dbReference type="SUPFAM" id="SSF56784">
    <property type="entry name" value="HAD-like"/>
    <property type="match status" value="1"/>
</dbReference>
<dbReference type="AlphaFoldDB" id="A0A4U5WZK5"/>
<dbReference type="InterPro" id="IPR036412">
    <property type="entry name" value="HAD-like_sf"/>
</dbReference>
<evidence type="ECO:0000313" key="2">
    <source>
        <dbReference type="EMBL" id="TKT07790.1"/>
    </source>
</evidence>
<dbReference type="Gene3D" id="3.40.50.1000">
    <property type="entry name" value="HAD superfamily/HAD-like"/>
    <property type="match status" value="1"/>
</dbReference>
<dbReference type="NCBIfam" id="TIGR01488">
    <property type="entry name" value="HAD-SF-IB"/>
    <property type="match status" value="1"/>
</dbReference>
<keyword evidence="2" id="KW-0378">Hydrolase</keyword>
<dbReference type="GO" id="GO:0016787">
    <property type="term" value="F:hydrolase activity"/>
    <property type="evidence" value="ECO:0007669"/>
    <property type="project" value="UniProtKB-KW"/>
</dbReference>
<evidence type="ECO:0000313" key="3">
    <source>
        <dbReference type="Proteomes" id="UP000308632"/>
    </source>
</evidence>
<proteinExistence type="predicted"/>
<gene>
    <name evidence="2" type="ORF">E4U92_20280</name>
</gene>
<accession>A0A4U5WZK5</accession>
<feature type="region of interest" description="Disordered" evidence="1">
    <location>
        <begin position="216"/>
        <end position="237"/>
    </location>
</feature>